<evidence type="ECO:0000256" key="4">
    <source>
        <dbReference type="ARBA" id="ARBA00022989"/>
    </source>
</evidence>
<dbReference type="Gene3D" id="1.25.40.20">
    <property type="entry name" value="Ankyrin repeat-containing domain"/>
    <property type="match status" value="1"/>
</dbReference>
<dbReference type="PANTHER" id="PTHR24186">
    <property type="entry name" value="PROTEIN PHOSPHATASE 1 REGULATORY SUBUNIT"/>
    <property type="match status" value="1"/>
</dbReference>
<feature type="repeat" description="ANK" evidence="7">
    <location>
        <begin position="95"/>
        <end position="118"/>
    </location>
</feature>
<evidence type="ECO:0000256" key="5">
    <source>
        <dbReference type="ARBA" id="ARBA00023043"/>
    </source>
</evidence>
<feature type="repeat" description="ANK" evidence="7">
    <location>
        <begin position="61"/>
        <end position="93"/>
    </location>
</feature>
<dbReference type="Pfam" id="PF13606">
    <property type="entry name" value="Ank_3"/>
    <property type="match status" value="1"/>
</dbReference>
<sequence length="530" mass="59136">MCPDLLWKANHKGDTLLHFAARHGRGAIVEELIDQCKKPYNKDQERGVEASRLMLGKINEAKDTALHQAVRYNHVDVVDKLIEAEPDLPYDANDSGETPLYLAAERGYPKIVKKILDRCESPAHRGPIGRTALHAAVIRKDEEMTKDLLVKKENLTGKEDEEGRLPLHYAAYLGYTDILNLLLQKDPCTAYKADKEGKRAIHLAAGNGKANAVAKLISKCPCCCELVDNKGCNALHFALASENYHTVKLLLNNPSIVNLVNQKDEKGNAPLHQLADSGTLINYFLWHSSVDKLAFNRNSQNAADIILAKELIMGTQKKFLYGLDTIKKNRCRRIIVPKEEDKEKRNNWLSMLERFRKENVKAKDESDEIIEKIKEAEEPHLVAATLIATVTFAAGFTLPGGYKGDDPNEDAAVLTRSAAFQAFVVFDSTALVLSCLAVLIHLTMALNKDKTRLYKQFNNELRCTFYAMISMMFAFFTGIYAVLFPDKTLALAACVIGCVFGVPLSLLTPAKMVSDMMNTKVPSTTFYQED</sequence>
<gene>
    <name evidence="10" type="ORF">JRO89_XS03G0114900</name>
</gene>
<dbReference type="PROSITE" id="PS50088">
    <property type="entry name" value="ANK_REPEAT"/>
    <property type="match status" value="5"/>
</dbReference>
<feature type="repeat" description="ANK" evidence="7">
    <location>
        <begin position="12"/>
        <end position="44"/>
    </location>
</feature>
<name>A0ABQ8I9J2_9ROSI</name>
<dbReference type="EMBL" id="JAFEMO010000003">
    <property type="protein sequence ID" value="KAH7573313.1"/>
    <property type="molecule type" value="Genomic_DNA"/>
</dbReference>
<keyword evidence="6 8" id="KW-0472">Membrane</keyword>
<evidence type="ECO:0000256" key="6">
    <source>
        <dbReference type="ARBA" id="ARBA00023136"/>
    </source>
</evidence>
<evidence type="ECO:0000313" key="11">
    <source>
        <dbReference type="Proteomes" id="UP000827721"/>
    </source>
</evidence>
<feature type="domain" description="PGG" evidence="9">
    <location>
        <begin position="371"/>
        <end position="482"/>
    </location>
</feature>
<organism evidence="10 11">
    <name type="scientific">Xanthoceras sorbifolium</name>
    <dbReference type="NCBI Taxonomy" id="99658"/>
    <lineage>
        <taxon>Eukaryota</taxon>
        <taxon>Viridiplantae</taxon>
        <taxon>Streptophyta</taxon>
        <taxon>Embryophyta</taxon>
        <taxon>Tracheophyta</taxon>
        <taxon>Spermatophyta</taxon>
        <taxon>Magnoliopsida</taxon>
        <taxon>eudicotyledons</taxon>
        <taxon>Gunneridae</taxon>
        <taxon>Pentapetalae</taxon>
        <taxon>rosids</taxon>
        <taxon>malvids</taxon>
        <taxon>Sapindales</taxon>
        <taxon>Sapindaceae</taxon>
        <taxon>Xanthoceroideae</taxon>
        <taxon>Xanthoceras</taxon>
    </lineage>
</organism>
<comment type="caution">
    <text evidence="10">The sequence shown here is derived from an EMBL/GenBank/DDBJ whole genome shotgun (WGS) entry which is preliminary data.</text>
</comment>
<evidence type="ECO:0000256" key="2">
    <source>
        <dbReference type="ARBA" id="ARBA00022692"/>
    </source>
</evidence>
<feature type="repeat" description="ANK" evidence="7">
    <location>
        <begin position="230"/>
        <end position="262"/>
    </location>
</feature>
<keyword evidence="2 8" id="KW-0812">Transmembrane</keyword>
<dbReference type="InterPro" id="IPR026961">
    <property type="entry name" value="PGG_dom"/>
</dbReference>
<evidence type="ECO:0000313" key="10">
    <source>
        <dbReference type="EMBL" id="KAH7573313.1"/>
    </source>
</evidence>
<dbReference type="SMART" id="SM00248">
    <property type="entry name" value="ANK"/>
    <property type="match status" value="7"/>
</dbReference>
<feature type="transmembrane region" description="Helical" evidence="8">
    <location>
        <begin position="489"/>
        <end position="507"/>
    </location>
</feature>
<feature type="repeat" description="ANK" evidence="7">
    <location>
        <begin position="162"/>
        <end position="185"/>
    </location>
</feature>
<keyword evidence="11" id="KW-1185">Reference proteome</keyword>
<feature type="transmembrane region" description="Helical" evidence="8">
    <location>
        <begin position="418"/>
        <end position="442"/>
    </location>
</feature>
<evidence type="ECO:0000259" key="9">
    <source>
        <dbReference type="Pfam" id="PF13962"/>
    </source>
</evidence>
<dbReference type="PANTHER" id="PTHR24186:SF36">
    <property type="entry name" value="SERINE_THREONINE-PROTEIN PHOSPHATASE 6 REGULATORY ANKYRIN REPEAT SUBUNIT A-LIKE"/>
    <property type="match status" value="1"/>
</dbReference>
<dbReference type="InterPro" id="IPR036770">
    <property type="entry name" value="Ankyrin_rpt-contain_sf"/>
</dbReference>
<accession>A0ABQ8I9J2</accession>
<evidence type="ECO:0000256" key="7">
    <source>
        <dbReference type="PROSITE-ProRule" id="PRU00023"/>
    </source>
</evidence>
<feature type="transmembrane region" description="Helical" evidence="8">
    <location>
        <begin position="463"/>
        <end position="483"/>
    </location>
</feature>
<protein>
    <recommendedName>
        <fullName evidence="9">PGG domain-containing protein</fullName>
    </recommendedName>
</protein>
<dbReference type="Pfam" id="PF12796">
    <property type="entry name" value="Ank_2"/>
    <property type="match status" value="3"/>
</dbReference>
<dbReference type="Pfam" id="PF13962">
    <property type="entry name" value="PGG"/>
    <property type="match status" value="1"/>
</dbReference>
<dbReference type="InterPro" id="IPR002110">
    <property type="entry name" value="Ankyrin_rpt"/>
</dbReference>
<feature type="transmembrane region" description="Helical" evidence="8">
    <location>
        <begin position="381"/>
        <end position="398"/>
    </location>
</feature>
<proteinExistence type="predicted"/>
<comment type="subcellular location">
    <subcellularLocation>
        <location evidence="1">Membrane</location>
        <topology evidence="1">Multi-pass membrane protein</topology>
    </subcellularLocation>
</comment>
<keyword evidence="5 7" id="KW-0040">ANK repeat</keyword>
<evidence type="ECO:0000256" key="1">
    <source>
        <dbReference type="ARBA" id="ARBA00004141"/>
    </source>
</evidence>
<keyword evidence="4 8" id="KW-1133">Transmembrane helix</keyword>
<dbReference type="SUPFAM" id="SSF48403">
    <property type="entry name" value="Ankyrin repeat"/>
    <property type="match status" value="1"/>
</dbReference>
<dbReference type="Proteomes" id="UP000827721">
    <property type="component" value="Unassembled WGS sequence"/>
</dbReference>
<keyword evidence="3" id="KW-0677">Repeat</keyword>
<evidence type="ECO:0000256" key="8">
    <source>
        <dbReference type="SAM" id="Phobius"/>
    </source>
</evidence>
<reference evidence="10 11" key="1">
    <citation type="submission" date="2021-02" db="EMBL/GenBank/DDBJ databases">
        <title>Plant Genome Project.</title>
        <authorList>
            <person name="Zhang R.-G."/>
        </authorList>
    </citation>
    <scope>NUCLEOTIDE SEQUENCE [LARGE SCALE GENOMIC DNA]</scope>
    <source>
        <tissue evidence="10">Leaves</tissue>
    </source>
</reference>
<evidence type="ECO:0000256" key="3">
    <source>
        <dbReference type="ARBA" id="ARBA00022737"/>
    </source>
</evidence>
<dbReference type="PROSITE" id="PS50297">
    <property type="entry name" value="ANK_REP_REGION"/>
    <property type="match status" value="2"/>
</dbReference>